<keyword evidence="2" id="KW-1185">Reference proteome</keyword>
<sequence length="152" mass="17351">MEKRRKLKLENKTFGEFYSDYSELPSIPGIVEQDGFLLALPEPLEIMGIDGLYRVEVVGQLGSCDCVYHIVADSEDYEFAMYQFLESDSCVIPQSINVLLVYFDGQLGVYTTMGVKVKLEMIKVDFEIPNDSGEVSHYVMQFQEFVLKPTSY</sequence>
<gene>
    <name evidence="1" type="ORF">DC20_19400</name>
</gene>
<dbReference type="EMBL" id="CP012643">
    <property type="protein sequence ID" value="ALJ00752.1"/>
    <property type="molecule type" value="Genomic_DNA"/>
</dbReference>
<protein>
    <submittedName>
        <fullName evidence="1">Uncharacterized protein</fullName>
    </submittedName>
</protein>
<dbReference type="KEGG" id="rti:DC20_19400"/>
<dbReference type="Proteomes" id="UP000061382">
    <property type="component" value="Chromosome"/>
</dbReference>
<reference evidence="1 2" key="1">
    <citation type="submission" date="2015-08" db="EMBL/GenBank/DDBJ databases">
        <title>Complete genome sequence of Rufibacter tibetensis strain 1351t, a radiation-resistant bacterium from tibet plateau.</title>
        <authorList>
            <person name="Dai J."/>
        </authorList>
    </citation>
    <scope>NUCLEOTIDE SEQUENCE [LARGE SCALE GENOMIC DNA]</scope>
    <source>
        <strain evidence="1 2">1351</strain>
    </source>
</reference>
<name>A0A0P0D127_9BACT</name>
<dbReference type="PATRIC" id="fig|512763.3.peg.4253"/>
<evidence type="ECO:0000313" key="1">
    <source>
        <dbReference type="EMBL" id="ALJ00752.1"/>
    </source>
</evidence>
<dbReference type="AlphaFoldDB" id="A0A0P0D127"/>
<evidence type="ECO:0000313" key="2">
    <source>
        <dbReference type="Proteomes" id="UP000061382"/>
    </source>
</evidence>
<proteinExistence type="predicted"/>
<organism evidence="1 2">
    <name type="scientific">Rufibacter tibetensis</name>
    <dbReference type="NCBI Taxonomy" id="512763"/>
    <lineage>
        <taxon>Bacteria</taxon>
        <taxon>Pseudomonadati</taxon>
        <taxon>Bacteroidota</taxon>
        <taxon>Cytophagia</taxon>
        <taxon>Cytophagales</taxon>
        <taxon>Hymenobacteraceae</taxon>
        <taxon>Rufibacter</taxon>
    </lineage>
</organism>
<accession>A0A0P0D127</accession>